<keyword evidence="3 4" id="KW-0539">Nucleus</keyword>
<dbReference type="Proteomes" id="UP000027138">
    <property type="component" value="Unassembled WGS sequence"/>
</dbReference>
<evidence type="ECO:0000256" key="4">
    <source>
        <dbReference type="PROSITE-ProRule" id="PRU00810"/>
    </source>
</evidence>
<evidence type="ECO:0000256" key="2">
    <source>
        <dbReference type="ARBA" id="ARBA00022491"/>
    </source>
</evidence>
<dbReference type="GO" id="GO:0000118">
    <property type="term" value="C:histone deacetylase complex"/>
    <property type="evidence" value="ECO:0007669"/>
    <property type="project" value="TreeGrafter"/>
</dbReference>
<dbReference type="PANTHER" id="PTHR12346">
    <property type="entry name" value="SIN3B-RELATED"/>
    <property type="match status" value="1"/>
</dbReference>
<dbReference type="SUPFAM" id="SSF47762">
    <property type="entry name" value="PAH2 domain"/>
    <property type="match status" value="1"/>
</dbReference>
<reference evidence="5 6" key="1">
    <citation type="journal article" date="2014" name="PLoS ONE">
        <title>Global Analysis of Gene Expression Profiles in Physic Nut (Jatropha curcas L.) Seedlings Exposed to Salt Stress.</title>
        <authorList>
            <person name="Zhang L."/>
            <person name="Zhang C."/>
            <person name="Wu P."/>
            <person name="Chen Y."/>
            <person name="Li M."/>
            <person name="Jiang H."/>
            <person name="Wu G."/>
        </authorList>
    </citation>
    <scope>NUCLEOTIDE SEQUENCE [LARGE SCALE GENOMIC DNA]</scope>
    <source>
        <strain evidence="6">cv. GZQX0401</strain>
        <tissue evidence="5">Young leaves</tissue>
    </source>
</reference>
<proteinExistence type="predicted"/>
<evidence type="ECO:0000256" key="1">
    <source>
        <dbReference type="ARBA" id="ARBA00004123"/>
    </source>
</evidence>
<comment type="subcellular location">
    <subcellularLocation>
        <location evidence="1 4">Nucleus</location>
    </subcellularLocation>
</comment>
<dbReference type="InterPro" id="IPR039774">
    <property type="entry name" value="Sin3-like"/>
</dbReference>
<dbReference type="Gene3D" id="1.20.1160.11">
    <property type="entry name" value="Paired amphipathic helix"/>
    <property type="match status" value="1"/>
</dbReference>
<evidence type="ECO:0000313" key="6">
    <source>
        <dbReference type="Proteomes" id="UP000027138"/>
    </source>
</evidence>
<dbReference type="GO" id="GO:0000785">
    <property type="term" value="C:chromatin"/>
    <property type="evidence" value="ECO:0007669"/>
    <property type="project" value="TreeGrafter"/>
</dbReference>
<dbReference type="PANTHER" id="PTHR12346:SF0">
    <property type="entry name" value="SIN3A, ISOFORM G"/>
    <property type="match status" value="1"/>
</dbReference>
<dbReference type="OrthoDB" id="10265969at2759"/>
<dbReference type="FunFam" id="1.20.1160.11:FF:000001">
    <property type="entry name" value="Paired amphipathic helix protein Sin3"/>
    <property type="match status" value="1"/>
</dbReference>
<dbReference type="GO" id="GO:0003714">
    <property type="term" value="F:transcription corepressor activity"/>
    <property type="evidence" value="ECO:0007669"/>
    <property type="project" value="InterPro"/>
</dbReference>
<dbReference type="InterPro" id="IPR036600">
    <property type="entry name" value="PAH_sf"/>
</dbReference>
<dbReference type="PROSITE" id="PS51477">
    <property type="entry name" value="PAH"/>
    <property type="match status" value="1"/>
</dbReference>
<sequence>MGGRTFSGGGGRGKSGQKLTILDSLTYVITVKETFQDKREKYDEFLEIMKDFRTDRIDIIGVIARVKKLFKGHDDLILGFNTFLPEKYKISLPLEYEQPPQEIGVGRTRKRCYGA</sequence>
<dbReference type="InterPro" id="IPR003822">
    <property type="entry name" value="PAH"/>
</dbReference>
<dbReference type="AlphaFoldDB" id="A0A067LBN9"/>
<evidence type="ECO:0000313" key="5">
    <source>
        <dbReference type="EMBL" id="KDP45896.1"/>
    </source>
</evidence>
<keyword evidence="6" id="KW-1185">Reference proteome</keyword>
<evidence type="ECO:0000256" key="3">
    <source>
        <dbReference type="ARBA" id="ARBA00023242"/>
    </source>
</evidence>
<organism evidence="5 6">
    <name type="scientific">Jatropha curcas</name>
    <name type="common">Barbados nut</name>
    <dbReference type="NCBI Taxonomy" id="180498"/>
    <lineage>
        <taxon>Eukaryota</taxon>
        <taxon>Viridiplantae</taxon>
        <taxon>Streptophyta</taxon>
        <taxon>Embryophyta</taxon>
        <taxon>Tracheophyta</taxon>
        <taxon>Spermatophyta</taxon>
        <taxon>Magnoliopsida</taxon>
        <taxon>eudicotyledons</taxon>
        <taxon>Gunneridae</taxon>
        <taxon>Pentapetalae</taxon>
        <taxon>rosids</taxon>
        <taxon>fabids</taxon>
        <taxon>Malpighiales</taxon>
        <taxon>Euphorbiaceae</taxon>
        <taxon>Crotonoideae</taxon>
        <taxon>Jatropheae</taxon>
        <taxon>Jatropha</taxon>
    </lineage>
</organism>
<gene>
    <name evidence="5" type="ORF">JCGZ_15456</name>
</gene>
<dbReference type="Pfam" id="PF02671">
    <property type="entry name" value="PAH"/>
    <property type="match status" value="1"/>
</dbReference>
<dbReference type="GO" id="GO:0000122">
    <property type="term" value="P:negative regulation of transcription by RNA polymerase II"/>
    <property type="evidence" value="ECO:0007669"/>
    <property type="project" value="TreeGrafter"/>
</dbReference>
<name>A0A067LBN9_JATCU</name>
<protein>
    <recommendedName>
        <fullName evidence="7">Histone deacetylase interacting domain-containing protein</fullName>
    </recommendedName>
</protein>
<dbReference type="EMBL" id="KK914225">
    <property type="protein sequence ID" value="KDP45896.1"/>
    <property type="molecule type" value="Genomic_DNA"/>
</dbReference>
<dbReference type="STRING" id="180498.A0A067LBN9"/>
<accession>A0A067LBN9</accession>
<keyword evidence="2" id="KW-0678">Repressor</keyword>
<evidence type="ECO:0008006" key="7">
    <source>
        <dbReference type="Google" id="ProtNLM"/>
    </source>
</evidence>